<feature type="transmembrane region" description="Helical" evidence="5">
    <location>
        <begin position="309"/>
        <end position="327"/>
    </location>
</feature>
<organism evidence="7 8">
    <name type="scientific">Necator americanus</name>
    <name type="common">Human hookworm</name>
    <dbReference type="NCBI Taxonomy" id="51031"/>
    <lineage>
        <taxon>Eukaryota</taxon>
        <taxon>Metazoa</taxon>
        <taxon>Ecdysozoa</taxon>
        <taxon>Nematoda</taxon>
        <taxon>Chromadorea</taxon>
        <taxon>Rhabditida</taxon>
        <taxon>Rhabditina</taxon>
        <taxon>Rhabditomorpha</taxon>
        <taxon>Strongyloidea</taxon>
        <taxon>Ancylostomatidae</taxon>
        <taxon>Bunostominae</taxon>
        <taxon>Necator</taxon>
    </lineage>
</organism>
<sequence>MSLSRSQSYGTTVDETDVNLSMMTSKRLPIEFLFHRKVWRFLSNLVKDLHEITLVFQSTNQDLGPPKWRLARRHFVAALALLGFANIYAMRANLSVAIVEMTTGTNKQINGTNVHIEGEFREWSTVTQGVVLGSFFYGYILTQIPGGFLAHNYGGKNVFLCGIFGTAVFTLLTPPLAKIGYGVLVFARFAEGLFEGVTYPAMHVMWSHWAPVLEKTKLATFAFSGSYFGTVISMPLSAVIGQTLGWPFIFYFFGLVGLLWCLIWARRVSDFPATDPHITTEELTLLQRDAVSHTHYIVPWMEMIKSKPVWAVMVAHFCQNWGFYTMLTNLPRILKELVNYELQKAGFVSGLPYLMMGCTLVWGGQLADYLRKERNIDTLTVRRRFCVAGFAGQALFLALASVTSSPPFLVAYLSISIGLGGICWAGFSVNHLDLAPQFAGHLMGISNTLATLPGMLCPLIVGYIVSSGTVAEWNVIFYSTAVIYAIGGAIFWKFASGELQPWAGEQTTFIGELH</sequence>
<dbReference type="InterPro" id="IPR036259">
    <property type="entry name" value="MFS_trans_sf"/>
</dbReference>
<evidence type="ECO:0000313" key="7">
    <source>
        <dbReference type="EMBL" id="KAK6765893.1"/>
    </source>
</evidence>
<proteinExistence type="predicted"/>
<feature type="domain" description="Major facilitator superfamily (MFS) profile" evidence="6">
    <location>
        <begin position="81"/>
        <end position="499"/>
    </location>
</feature>
<dbReference type="InterPro" id="IPR020846">
    <property type="entry name" value="MFS_dom"/>
</dbReference>
<feature type="transmembrane region" description="Helical" evidence="5">
    <location>
        <begin position="75"/>
        <end position="94"/>
    </location>
</feature>
<dbReference type="Proteomes" id="UP001303046">
    <property type="component" value="Unassembled WGS sequence"/>
</dbReference>
<evidence type="ECO:0000256" key="2">
    <source>
        <dbReference type="ARBA" id="ARBA00022692"/>
    </source>
</evidence>
<reference evidence="7 8" key="1">
    <citation type="submission" date="2023-08" db="EMBL/GenBank/DDBJ databases">
        <title>A Necator americanus chromosomal reference genome.</title>
        <authorList>
            <person name="Ilik V."/>
            <person name="Petrzelkova K.J."/>
            <person name="Pardy F."/>
            <person name="Fuh T."/>
            <person name="Niatou-Singa F.S."/>
            <person name="Gouil Q."/>
            <person name="Baker L."/>
            <person name="Ritchie M.E."/>
            <person name="Jex A.R."/>
            <person name="Gazzola D."/>
            <person name="Li H."/>
            <person name="Toshio Fujiwara R."/>
            <person name="Zhan B."/>
            <person name="Aroian R.V."/>
            <person name="Pafco B."/>
            <person name="Schwarz E.M."/>
        </authorList>
    </citation>
    <scope>NUCLEOTIDE SEQUENCE [LARGE SCALE GENOMIC DNA]</scope>
    <source>
        <strain evidence="7 8">Aroian</strain>
        <tissue evidence="7">Whole animal</tissue>
    </source>
</reference>
<evidence type="ECO:0000256" key="3">
    <source>
        <dbReference type="ARBA" id="ARBA00022989"/>
    </source>
</evidence>
<evidence type="ECO:0000256" key="5">
    <source>
        <dbReference type="SAM" id="Phobius"/>
    </source>
</evidence>
<dbReference type="InterPro" id="IPR011701">
    <property type="entry name" value="MFS"/>
</dbReference>
<feature type="transmembrane region" description="Helical" evidence="5">
    <location>
        <begin position="130"/>
        <end position="150"/>
    </location>
</feature>
<evidence type="ECO:0000256" key="4">
    <source>
        <dbReference type="ARBA" id="ARBA00023136"/>
    </source>
</evidence>
<evidence type="ECO:0000259" key="6">
    <source>
        <dbReference type="PROSITE" id="PS50850"/>
    </source>
</evidence>
<feature type="transmembrane region" description="Helical" evidence="5">
    <location>
        <begin position="347"/>
        <end position="364"/>
    </location>
</feature>
<evidence type="ECO:0000313" key="8">
    <source>
        <dbReference type="Proteomes" id="UP001303046"/>
    </source>
</evidence>
<protein>
    <recommendedName>
        <fullName evidence="6">Major facilitator superfamily (MFS) profile domain-containing protein</fullName>
    </recommendedName>
</protein>
<dbReference type="EMBL" id="JAVFWL010000006">
    <property type="protein sequence ID" value="KAK6765893.1"/>
    <property type="molecule type" value="Genomic_DNA"/>
</dbReference>
<feature type="transmembrane region" description="Helical" evidence="5">
    <location>
        <begin position="385"/>
        <end position="403"/>
    </location>
</feature>
<dbReference type="Pfam" id="PF07690">
    <property type="entry name" value="MFS_1"/>
    <property type="match status" value="1"/>
</dbReference>
<dbReference type="PANTHER" id="PTHR11662">
    <property type="entry name" value="SOLUTE CARRIER FAMILY 17"/>
    <property type="match status" value="1"/>
</dbReference>
<keyword evidence="2 5" id="KW-0812">Transmembrane</keyword>
<dbReference type="SUPFAM" id="SSF103473">
    <property type="entry name" value="MFS general substrate transporter"/>
    <property type="match status" value="1"/>
</dbReference>
<feature type="transmembrane region" description="Helical" evidence="5">
    <location>
        <begin position="442"/>
        <end position="464"/>
    </location>
</feature>
<keyword evidence="8" id="KW-1185">Reference proteome</keyword>
<feature type="transmembrane region" description="Helical" evidence="5">
    <location>
        <begin position="409"/>
        <end position="430"/>
    </location>
</feature>
<name>A0ABR1ETC4_NECAM</name>
<keyword evidence="3 5" id="KW-1133">Transmembrane helix</keyword>
<feature type="transmembrane region" description="Helical" evidence="5">
    <location>
        <begin position="476"/>
        <end position="495"/>
    </location>
</feature>
<dbReference type="PANTHER" id="PTHR11662:SF455">
    <property type="entry name" value="GH23975P"/>
    <property type="match status" value="1"/>
</dbReference>
<dbReference type="CDD" id="cd17318">
    <property type="entry name" value="MFS_SLC17"/>
    <property type="match status" value="1"/>
</dbReference>
<feature type="transmembrane region" description="Helical" evidence="5">
    <location>
        <begin position="157"/>
        <end position="177"/>
    </location>
</feature>
<keyword evidence="4 5" id="KW-0472">Membrane</keyword>
<accession>A0ABR1ETC4</accession>
<evidence type="ECO:0000256" key="1">
    <source>
        <dbReference type="ARBA" id="ARBA00004141"/>
    </source>
</evidence>
<dbReference type="PROSITE" id="PS50850">
    <property type="entry name" value="MFS"/>
    <property type="match status" value="1"/>
</dbReference>
<dbReference type="InterPro" id="IPR050382">
    <property type="entry name" value="MFS_Na/Anion_cotransporter"/>
</dbReference>
<dbReference type="Gene3D" id="1.20.1250.20">
    <property type="entry name" value="MFS general substrate transporter like domains"/>
    <property type="match status" value="2"/>
</dbReference>
<gene>
    <name evidence="7" type="primary">Necator_chrX.g25838</name>
    <name evidence="7" type="ORF">RB195_025672</name>
</gene>
<feature type="transmembrane region" description="Helical" evidence="5">
    <location>
        <begin position="246"/>
        <end position="265"/>
    </location>
</feature>
<comment type="subcellular location">
    <subcellularLocation>
        <location evidence="1">Membrane</location>
        <topology evidence="1">Multi-pass membrane protein</topology>
    </subcellularLocation>
</comment>
<comment type="caution">
    <text evidence="7">The sequence shown here is derived from an EMBL/GenBank/DDBJ whole genome shotgun (WGS) entry which is preliminary data.</text>
</comment>